<dbReference type="SMART" id="SM00703">
    <property type="entry name" value="NRF"/>
    <property type="match status" value="1"/>
</dbReference>
<feature type="domain" description="Nose resistant-to-fluoxetine protein N-terminal" evidence="2">
    <location>
        <begin position="31"/>
        <end position="182"/>
    </location>
</feature>
<feature type="transmembrane region" description="Helical" evidence="1">
    <location>
        <begin position="598"/>
        <end position="617"/>
    </location>
</feature>
<feature type="transmembrane region" description="Helical" evidence="1">
    <location>
        <begin position="413"/>
        <end position="432"/>
    </location>
</feature>
<feature type="transmembrane region" description="Helical" evidence="1">
    <location>
        <begin position="439"/>
        <end position="460"/>
    </location>
</feature>
<keyword evidence="1" id="KW-1133">Transmembrane helix</keyword>
<dbReference type="Pfam" id="PF20146">
    <property type="entry name" value="NRF"/>
    <property type="match status" value="1"/>
</dbReference>
<feature type="transmembrane region" description="Helical" evidence="1">
    <location>
        <begin position="310"/>
        <end position="331"/>
    </location>
</feature>
<feature type="transmembrane region" description="Helical" evidence="1">
    <location>
        <begin position="495"/>
        <end position="511"/>
    </location>
</feature>
<feature type="transmembrane region" description="Helical" evidence="1">
    <location>
        <begin position="629"/>
        <end position="653"/>
    </location>
</feature>
<dbReference type="EMBL" id="GEBQ01007577">
    <property type="protein sequence ID" value="JAT32400.1"/>
    <property type="molecule type" value="Transcribed_RNA"/>
</dbReference>
<feature type="transmembrane region" description="Helical" evidence="1">
    <location>
        <begin position="557"/>
        <end position="577"/>
    </location>
</feature>
<protein>
    <recommendedName>
        <fullName evidence="2">Nose resistant-to-fluoxetine protein N-terminal domain-containing protein</fullName>
    </recommendedName>
</protein>
<sequence>LEVVDSWKPWSGWIYKAMAEGMFRLNVTSREAKCSRDGRLYRQNLDNLTLWATRMFDASALSPNGFVSGDIYQFGHFDECIAIDNPVDRITGKYCLATIQYRPDPQVRPQHYSPPTSLFKPLPPHASVWDRLKVTKDPRVIRRDLLRWAVCVPSSCSAADIQDSLLASLAKPLQEEGIHAEVAIHSNDCYSVWEAPAFSIGYYVVIGVLYFMALLCVAGTVLDYATNEQMEVNTSLRKFIKVFSSYSNLKKLVKSNPQADFKLLHCLKFLSMLCVILGHKEMYLFGKPVQNTSFIEEFSRQLASMLFLNGGGYIVDTFFLFSGFLTCHFMVKELEQKKTVNLFMLIVGKLLKILPLYGFVVAFHGEVLPYLGHGPLWNSLVWREALRCQKNWWTNLLFLNNYVNVEETCMIQAWYLACDMHFFIIGILLIYIKFRHPKLGNTLVAAAFVAAAAIPAYITFINQYKGVVQLYHGLQQDPVKNEHFRSMYVPSHVRFVPYMVGLIMSYIYQHLERTGFKFPGLSIFVMIPVGVAINLSTTFIAYVFYMEERPYSLLESVLYAGIHRILWASTLGLYIIVDSTTGIGKWGSMFRHRGWAPLGRLTYCAFLVHTIPMLYTTGQIRAAPYHSRMMAAMTLLGEVAMSFFFALLLNLVFESPLQRMQKMFFKSFSGAPKKSGLIQQNIAQTVDSQLNLTCGISKISFREENGSNIAFTDDNGTRISYRDENGRFKS</sequence>
<dbReference type="Pfam" id="PF01757">
    <property type="entry name" value="Acyl_transf_3"/>
    <property type="match status" value="1"/>
</dbReference>
<dbReference type="AlphaFoldDB" id="A0A1B6M8Z4"/>
<dbReference type="PANTHER" id="PTHR11161">
    <property type="entry name" value="O-ACYLTRANSFERASE"/>
    <property type="match status" value="1"/>
</dbReference>
<dbReference type="InterPro" id="IPR002656">
    <property type="entry name" value="Acyl_transf_3_dom"/>
</dbReference>
<feature type="transmembrane region" description="Helical" evidence="1">
    <location>
        <begin position="523"/>
        <end position="545"/>
    </location>
</feature>
<keyword evidence="1" id="KW-0812">Transmembrane</keyword>
<name>A0A1B6M8Z4_9HEMI</name>
<organism evidence="3">
    <name type="scientific">Graphocephala atropunctata</name>
    <dbReference type="NCBI Taxonomy" id="36148"/>
    <lineage>
        <taxon>Eukaryota</taxon>
        <taxon>Metazoa</taxon>
        <taxon>Ecdysozoa</taxon>
        <taxon>Arthropoda</taxon>
        <taxon>Hexapoda</taxon>
        <taxon>Insecta</taxon>
        <taxon>Pterygota</taxon>
        <taxon>Neoptera</taxon>
        <taxon>Paraneoptera</taxon>
        <taxon>Hemiptera</taxon>
        <taxon>Auchenorrhyncha</taxon>
        <taxon>Membracoidea</taxon>
        <taxon>Cicadellidae</taxon>
        <taxon>Cicadellinae</taxon>
        <taxon>Cicadellini</taxon>
        <taxon>Graphocephala</taxon>
    </lineage>
</organism>
<gene>
    <name evidence="3" type="ORF">g.7671</name>
</gene>
<evidence type="ECO:0000313" key="3">
    <source>
        <dbReference type="EMBL" id="JAT32400.1"/>
    </source>
</evidence>
<dbReference type="InterPro" id="IPR052728">
    <property type="entry name" value="O2_lipid_transport_reg"/>
</dbReference>
<keyword evidence="1" id="KW-0472">Membrane</keyword>
<proteinExistence type="predicted"/>
<feature type="non-terminal residue" evidence="3">
    <location>
        <position position="1"/>
    </location>
</feature>
<reference evidence="3" key="1">
    <citation type="submission" date="2015-11" db="EMBL/GenBank/DDBJ databases">
        <title>De novo transcriptome assembly of four potential Pierce s Disease insect vectors from Arizona vineyards.</title>
        <authorList>
            <person name="Tassone E.E."/>
        </authorList>
    </citation>
    <scope>NUCLEOTIDE SEQUENCE</scope>
</reference>
<dbReference type="InterPro" id="IPR006621">
    <property type="entry name" value="Nose-resist-to-fluoxetine_N"/>
</dbReference>
<feature type="transmembrane region" description="Helical" evidence="1">
    <location>
        <begin position="343"/>
        <end position="363"/>
    </location>
</feature>
<feature type="transmembrane region" description="Helical" evidence="1">
    <location>
        <begin position="261"/>
        <end position="279"/>
    </location>
</feature>
<dbReference type="GO" id="GO:0016747">
    <property type="term" value="F:acyltransferase activity, transferring groups other than amino-acyl groups"/>
    <property type="evidence" value="ECO:0007669"/>
    <property type="project" value="InterPro"/>
</dbReference>
<dbReference type="PANTHER" id="PTHR11161:SF71">
    <property type="entry name" value="NOSE RESISTANT-TO-FLUOXETINE PROTEIN N-TERMINAL DOMAIN-CONTAINING PROTEIN"/>
    <property type="match status" value="1"/>
</dbReference>
<feature type="transmembrane region" description="Helical" evidence="1">
    <location>
        <begin position="200"/>
        <end position="222"/>
    </location>
</feature>
<evidence type="ECO:0000259" key="2">
    <source>
        <dbReference type="SMART" id="SM00703"/>
    </source>
</evidence>
<evidence type="ECO:0000256" key="1">
    <source>
        <dbReference type="SAM" id="Phobius"/>
    </source>
</evidence>
<accession>A0A1B6M8Z4</accession>